<evidence type="ECO:0000256" key="4">
    <source>
        <dbReference type="PROSITE-ProRule" id="PRU01201"/>
    </source>
</evidence>
<keyword evidence="1" id="KW-0732">Signal</keyword>
<keyword evidence="3" id="KW-0325">Glycoprotein</keyword>
<dbReference type="InterPro" id="IPR039005">
    <property type="entry name" value="CSPG_rpt"/>
</dbReference>
<keyword evidence="2" id="KW-0677">Repeat</keyword>
<keyword evidence="6" id="KW-1185">Reference proteome</keyword>
<comment type="caution">
    <text evidence="5">The sequence shown here is derived from an EMBL/GenBank/DDBJ whole genome shotgun (WGS) entry which is preliminary data.</text>
</comment>
<dbReference type="PANTHER" id="PTHR45739:SF1">
    <property type="entry name" value="EXTRACELLULAR MATRIX ORGANIZING PROTEIN FRAS1"/>
    <property type="match status" value="1"/>
</dbReference>
<accession>A0ABN9H356</accession>
<organism evidence="5 6">
    <name type="scientific">Staurois parvus</name>
    <dbReference type="NCBI Taxonomy" id="386267"/>
    <lineage>
        <taxon>Eukaryota</taxon>
        <taxon>Metazoa</taxon>
        <taxon>Chordata</taxon>
        <taxon>Craniata</taxon>
        <taxon>Vertebrata</taxon>
        <taxon>Euteleostomi</taxon>
        <taxon>Amphibia</taxon>
        <taxon>Batrachia</taxon>
        <taxon>Anura</taxon>
        <taxon>Neobatrachia</taxon>
        <taxon>Ranoidea</taxon>
        <taxon>Ranidae</taxon>
        <taxon>Staurois</taxon>
    </lineage>
</organism>
<dbReference type="PROSITE" id="PS51854">
    <property type="entry name" value="CSPG"/>
    <property type="match status" value="2"/>
</dbReference>
<evidence type="ECO:0000313" key="6">
    <source>
        <dbReference type="Proteomes" id="UP001162483"/>
    </source>
</evidence>
<proteinExistence type="predicted"/>
<dbReference type="PANTHER" id="PTHR45739">
    <property type="entry name" value="MATRIX PROTEIN, PUTATIVE-RELATED"/>
    <property type="match status" value="1"/>
</dbReference>
<feature type="repeat" description="CSPG" evidence="4">
    <location>
        <begin position="1"/>
        <end position="95"/>
    </location>
</feature>
<name>A0ABN9H356_9NEOB</name>
<feature type="non-terminal residue" evidence="5">
    <location>
        <position position="189"/>
    </location>
</feature>
<sequence length="189" mass="21019">MLQISNRLLQSRAFGAADSEILYTITSERPKYGEVVLLSPMSADGPADSWQRLPDGRFATPTTSFTQKNINEGLVWYRHSGSHSQGRDSFSFQISSATTTQAPQDRHMFNIGILPNHPGAPQLSPGASLHMTALEDRMTVIGSHYLSFVDAESPSEKIVYNVTVPLQSHEGTLEHKERPQFPVRYFTQA</sequence>
<protein>
    <submittedName>
        <fullName evidence="5">Uncharacterized protein</fullName>
    </submittedName>
</protein>
<feature type="repeat" description="CSPG" evidence="4">
    <location>
        <begin position="120"/>
        <end position="189"/>
    </location>
</feature>
<reference evidence="5" key="1">
    <citation type="submission" date="2023-05" db="EMBL/GenBank/DDBJ databases">
        <authorList>
            <person name="Stuckert A."/>
        </authorList>
    </citation>
    <scope>NUCLEOTIDE SEQUENCE</scope>
</reference>
<dbReference type="InterPro" id="IPR051561">
    <property type="entry name" value="FRAS1_ECM"/>
</dbReference>
<gene>
    <name evidence="5" type="ORF">SPARVUS_LOCUS15182863</name>
</gene>
<evidence type="ECO:0000256" key="1">
    <source>
        <dbReference type="ARBA" id="ARBA00022729"/>
    </source>
</evidence>
<evidence type="ECO:0000313" key="5">
    <source>
        <dbReference type="EMBL" id="CAI9615143.1"/>
    </source>
</evidence>
<dbReference type="EMBL" id="CATNWA010019812">
    <property type="protein sequence ID" value="CAI9615143.1"/>
    <property type="molecule type" value="Genomic_DNA"/>
</dbReference>
<evidence type="ECO:0000256" key="3">
    <source>
        <dbReference type="ARBA" id="ARBA00023180"/>
    </source>
</evidence>
<evidence type="ECO:0000256" key="2">
    <source>
        <dbReference type="ARBA" id="ARBA00022737"/>
    </source>
</evidence>
<dbReference type="Proteomes" id="UP001162483">
    <property type="component" value="Unassembled WGS sequence"/>
</dbReference>
<dbReference type="Pfam" id="PF16184">
    <property type="entry name" value="Cadherin_3"/>
    <property type="match status" value="2"/>
</dbReference>